<sequence>MPAEAVLNVTIPVFNHAELVQRTLAALRKTSQEIPFCITVVDNGSDERLVARLREFRQSGIIDNLFLLPRNMGEACAANIGWQLVNAPIYMKLASGMVITEAHWLSKLLRFWRNGLPVSTLGCVRNLNMRPANPEAADAPGGDPDLSTDGALGRAVMIPKEVSDVLGRWNEDYGPTSVLEADFGARMACAGFPQYCYEEARYFRDAPASGASGEGAQTPEEQRAADLFTVNATLYQLCIRSWKVMPSYEVIDVDEDSRVQLAERAEYMEFRMVLDDCAQTLSHLRQRGIPYPGFEKEFIWPYKERFASVERESAYFAVTGDARPACPTASPSGSGQSGDAVLPGPDTPPQTFALHHDALLMPFAGSMDEFASGVFVNGRCLPDTLLYRGRAAAPCRPQARLKGPCIFGGYMFAHYGHFLLESLSRYYAIARCKPWPLLFMSPNPTLRPWQKEAFKILGLTNRIQFIRVPTLVDELIVSPPACDAATAMTDAQFGALGRLPERAPRAGKKLWVSRSALRGGKVEEEKSLEAELARTGWEIMHPEELPLPQQALAMMEAGHVAGFDGSAFYTPLFCRSLSNHFILFSRRNYFVPFMLDYIRKRGARLDSHIFPAAATTGRRAAQNHSLDVDRVLTVLREATDGPEHGLTSTGRNASSA</sequence>
<dbReference type="GO" id="GO:0016757">
    <property type="term" value="F:glycosyltransferase activity"/>
    <property type="evidence" value="ECO:0007669"/>
    <property type="project" value="UniProtKB-KW"/>
</dbReference>
<dbReference type="SUPFAM" id="SSF53448">
    <property type="entry name" value="Nucleotide-diphospho-sugar transferases"/>
    <property type="match status" value="1"/>
</dbReference>
<evidence type="ECO:0000313" key="7">
    <source>
        <dbReference type="Proteomes" id="UP000477488"/>
    </source>
</evidence>
<evidence type="ECO:0000256" key="2">
    <source>
        <dbReference type="ARBA" id="ARBA00022676"/>
    </source>
</evidence>
<dbReference type="PANTHER" id="PTHR43179:SF12">
    <property type="entry name" value="GALACTOFURANOSYLTRANSFERASE GLFT2"/>
    <property type="match status" value="1"/>
</dbReference>
<dbReference type="Pfam" id="PF04577">
    <property type="entry name" value="Glyco_transf_61"/>
    <property type="match status" value="1"/>
</dbReference>
<dbReference type="RefSeq" id="WP_154509658.1">
    <property type="nucleotide sequence ID" value="NZ_JAXELC010000003.1"/>
</dbReference>
<protein>
    <submittedName>
        <fullName evidence="6">DUF563 domain-containing protein</fullName>
    </submittedName>
</protein>
<keyword evidence="7" id="KW-1185">Reference proteome</keyword>
<evidence type="ECO:0000313" key="6">
    <source>
        <dbReference type="EMBL" id="MSS27378.1"/>
    </source>
</evidence>
<gene>
    <name evidence="6" type="ORF">FYJ44_04800</name>
</gene>
<evidence type="ECO:0000259" key="5">
    <source>
        <dbReference type="Pfam" id="PF04577"/>
    </source>
</evidence>
<comment type="caution">
    <text evidence="6">The sequence shown here is derived from an EMBL/GenBank/DDBJ whole genome shotgun (WGS) entry which is preliminary data.</text>
</comment>
<accession>A0A6L5XJU2</accession>
<dbReference type="Gene3D" id="3.90.550.10">
    <property type="entry name" value="Spore Coat Polysaccharide Biosynthesis Protein SpsA, Chain A"/>
    <property type="match status" value="1"/>
</dbReference>
<feature type="domain" description="Glycosyltransferase 61 catalytic" evidence="5">
    <location>
        <begin position="415"/>
        <end position="575"/>
    </location>
</feature>
<evidence type="ECO:0000256" key="3">
    <source>
        <dbReference type="ARBA" id="ARBA00022679"/>
    </source>
</evidence>
<dbReference type="EMBL" id="VUMH01000003">
    <property type="protein sequence ID" value="MSS27378.1"/>
    <property type="molecule type" value="Genomic_DNA"/>
</dbReference>
<keyword evidence="2" id="KW-0328">Glycosyltransferase</keyword>
<feature type="domain" description="Glycosyltransferase 2-like" evidence="4">
    <location>
        <begin position="9"/>
        <end position="120"/>
    </location>
</feature>
<comment type="similarity">
    <text evidence="1">Belongs to the glycosyltransferase 2 family.</text>
</comment>
<dbReference type="Proteomes" id="UP000477488">
    <property type="component" value="Unassembled WGS sequence"/>
</dbReference>
<dbReference type="InterPro" id="IPR001173">
    <property type="entry name" value="Glyco_trans_2-like"/>
</dbReference>
<dbReference type="Pfam" id="PF00535">
    <property type="entry name" value="Glycos_transf_2"/>
    <property type="match status" value="1"/>
</dbReference>
<organism evidence="6 7">
    <name type="scientific">Desulfovibrio porci</name>
    <dbReference type="NCBI Taxonomy" id="2605782"/>
    <lineage>
        <taxon>Bacteria</taxon>
        <taxon>Pseudomonadati</taxon>
        <taxon>Thermodesulfobacteriota</taxon>
        <taxon>Desulfovibrionia</taxon>
        <taxon>Desulfovibrionales</taxon>
        <taxon>Desulfovibrionaceae</taxon>
        <taxon>Desulfovibrio</taxon>
    </lineage>
</organism>
<dbReference type="PANTHER" id="PTHR43179">
    <property type="entry name" value="RHAMNOSYLTRANSFERASE WBBL"/>
    <property type="match status" value="1"/>
</dbReference>
<name>A0A6L5XJU2_9BACT</name>
<reference evidence="6 7" key="1">
    <citation type="submission" date="2019-09" db="EMBL/GenBank/DDBJ databases">
        <title>In-depth cultivation of the pig gut microbiome towards novel bacterial diversity and tailored functional studies.</title>
        <authorList>
            <person name="Wylensek D."/>
            <person name="Hitch T.C.A."/>
            <person name="Clavel T."/>
        </authorList>
    </citation>
    <scope>NUCLEOTIDE SEQUENCE [LARGE SCALE GENOMIC DNA]</scope>
    <source>
        <strain evidence="6 7">PG-178-WT-4</strain>
    </source>
</reference>
<keyword evidence="3" id="KW-0808">Transferase</keyword>
<dbReference type="AlphaFoldDB" id="A0A6L5XJU2"/>
<evidence type="ECO:0000256" key="1">
    <source>
        <dbReference type="ARBA" id="ARBA00006739"/>
    </source>
</evidence>
<evidence type="ECO:0000259" key="4">
    <source>
        <dbReference type="Pfam" id="PF00535"/>
    </source>
</evidence>
<dbReference type="InterPro" id="IPR029044">
    <property type="entry name" value="Nucleotide-diphossugar_trans"/>
</dbReference>
<proteinExistence type="inferred from homology"/>
<dbReference type="InterPro" id="IPR049625">
    <property type="entry name" value="Glyco_transf_61_cat"/>
</dbReference>